<comment type="caution">
    <text evidence="7">The sequence shown here is derived from an EMBL/GenBank/DDBJ whole genome shotgun (WGS) entry which is preliminary data.</text>
</comment>
<reference evidence="7 8" key="1">
    <citation type="journal article" date="2014" name="Genome Announc.">
        <title>Draft Genome Sequence of Kocuria palustris PEL.</title>
        <authorList>
            <person name="Sharma G."/>
            <person name="Khatri I."/>
            <person name="Subramanian S."/>
        </authorList>
    </citation>
    <scope>NUCLEOTIDE SEQUENCE [LARGE SCALE GENOMIC DNA]</scope>
    <source>
        <strain evidence="7 8">PEL</strain>
    </source>
</reference>
<feature type="region of interest" description="Disordered" evidence="6">
    <location>
        <begin position="178"/>
        <end position="237"/>
    </location>
</feature>
<dbReference type="InterPro" id="IPR011034">
    <property type="entry name" value="Formyl_transferase-like_C_sf"/>
</dbReference>
<gene>
    <name evidence="7" type="ORF">C884_02484</name>
</gene>
<dbReference type="EMBL" id="ANHZ02000008">
    <property type="protein sequence ID" value="EME36877.1"/>
    <property type="molecule type" value="Genomic_DNA"/>
</dbReference>
<protein>
    <recommendedName>
        <fullName evidence="5">Putative 3-methyladenine DNA glycosylase</fullName>
        <ecNumber evidence="5">3.2.2.-</ecNumber>
    </recommendedName>
</protein>
<dbReference type="GO" id="GO:0003677">
    <property type="term" value="F:DNA binding"/>
    <property type="evidence" value="ECO:0007669"/>
    <property type="project" value="InterPro"/>
</dbReference>
<evidence type="ECO:0000313" key="7">
    <source>
        <dbReference type="EMBL" id="EME36877.1"/>
    </source>
</evidence>
<evidence type="ECO:0000256" key="5">
    <source>
        <dbReference type="HAMAP-Rule" id="MF_00527"/>
    </source>
</evidence>
<sequence>MHESATADLDPQLLELLQRPAPEAAPLLLGCLLTTITPQGRVTVRLTEVEAYGGPADTDLPDPGAHTYNGRTARNASMFGPAGHAYVYFTYGLHHALNLVCRPQGIPGGCLLRSGEVVEGQELAVARRSARRATEPAAVSLARGPGNLAQALGLGLQDDGAPLRGRAHDDGGRHLVLAPGSPPQTIVTTPRTGVSGEGGTERFPWRFAAQGDPTVSPYRRATPKKRRTRGGGTSMAG</sequence>
<evidence type="ECO:0000256" key="1">
    <source>
        <dbReference type="ARBA" id="ARBA00009232"/>
    </source>
</evidence>
<dbReference type="STRING" id="71999.KPaMU14_07820"/>
<dbReference type="NCBIfam" id="NF002003">
    <property type="entry name" value="PRK00802.1-3"/>
    <property type="match status" value="1"/>
</dbReference>
<evidence type="ECO:0000256" key="3">
    <source>
        <dbReference type="ARBA" id="ARBA00022801"/>
    </source>
</evidence>
<dbReference type="HAMAP" id="MF_00527">
    <property type="entry name" value="3MGH"/>
    <property type="match status" value="1"/>
</dbReference>
<dbReference type="PANTHER" id="PTHR10429">
    <property type="entry name" value="DNA-3-METHYLADENINE GLYCOSYLASE"/>
    <property type="match status" value="1"/>
</dbReference>
<dbReference type="Gene3D" id="3.10.300.10">
    <property type="entry name" value="Methylpurine-DNA glycosylase (MPG)"/>
    <property type="match status" value="1"/>
</dbReference>
<dbReference type="AlphaFoldDB" id="M2WEC9"/>
<evidence type="ECO:0000256" key="6">
    <source>
        <dbReference type="SAM" id="MobiDB-lite"/>
    </source>
</evidence>
<evidence type="ECO:0000256" key="2">
    <source>
        <dbReference type="ARBA" id="ARBA00022763"/>
    </source>
</evidence>
<evidence type="ECO:0000256" key="4">
    <source>
        <dbReference type="ARBA" id="ARBA00023204"/>
    </source>
</evidence>
<dbReference type="RefSeq" id="WP_006214544.1">
    <property type="nucleotide sequence ID" value="NZ_ANHZ02000008.1"/>
</dbReference>
<dbReference type="CDD" id="cd00540">
    <property type="entry name" value="AAG"/>
    <property type="match status" value="1"/>
</dbReference>
<dbReference type="InterPro" id="IPR003180">
    <property type="entry name" value="MPG"/>
</dbReference>
<dbReference type="InterPro" id="IPR036995">
    <property type="entry name" value="MPG_sf"/>
</dbReference>
<proteinExistence type="inferred from homology"/>
<dbReference type="NCBIfam" id="TIGR00567">
    <property type="entry name" value="3mg"/>
    <property type="match status" value="1"/>
</dbReference>
<dbReference type="Pfam" id="PF02245">
    <property type="entry name" value="Pur_DNA_glyco"/>
    <property type="match status" value="1"/>
</dbReference>
<evidence type="ECO:0000313" key="8">
    <source>
        <dbReference type="Proteomes" id="UP000009877"/>
    </source>
</evidence>
<dbReference type="GO" id="GO:0003905">
    <property type="term" value="F:alkylbase DNA N-glycosylase activity"/>
    <property type="evidence" value="ECO:0007669"/>
    <property type="project" value="InterPro"/>
</dbReference>
<dbReference type="PANTHER" id="PTHR10429:SF0">
    <property type="entry name" value="DNA-3-METHYLADENINE GLYCOSYLASE"/>
    <property type="match status" value="1"/>
</dbReference>
<dbReference type="EC" id="3.2.2.-" evidence="5"/>
<keyword evidence="2 5" id="KW-0227">DNA damage</keyword>
<accession>M2WEC9</accession>
<organism evidence="7 8">
    <name type="scientific">Kocuria palustris PEL</name>
    <dbReference type="NCBI Taxonomy" id="1236550"/>
    <lineage>
        <taxon>Bacteria</taxon>
        <taxon>Bacillati</taxon>
        <taxon>Actinomycetota</taxon>
        <taxon>Actinomycetes</taxon>
        <taxon>Micrococcales</taxon>
        <taxon>Micrococcaceae</taxon>
        <taxon>Kocuria</taxon>
    </lineage>
</organism>
<feature type="compositionally biased region" description="Polar residues" evidence="6">
    <location>
        <begin position="183"/>
        <end position="192"/>
    </location>
</feature>
<dbReference type="Proteomes" id="UP000009877">
    <property type="component" value="Unassembled WGS sequence"/>
</dbReference>
<dbReference type="SUPFAM" id="SSF50486">
    <property type="entry name" value="FMT C-terminal domain-like"/>
    <property type="match status" value="1"/>
</dbReference>
<keyword evidence="8" id="KW-1185">Reference proteome</keyword>
<name>M2WEC9_9MICC</name>
<comment type="similarity">
    <text evidence="1 5">Belongs to the DNA glycosylase MPG family.</text>
</comment>
<dbReference type="GO" id="GO:0006284">
    <property type="term" value="P:base-excision repair"/>
    <property type="evidence" value="ECO:0007669"/>
    <property type="project" value="InterPro"/>
</dbReference>
<keyword evidence="3 5" id="KW-0378">Hydrolase</keyword>
<keyword evidence="4 5" id="KW-0234">DNA repair</keyword>